<dbReference type="RefSeq" id="WP_216516656.1">
    <property type="nucleotide sequence ID" value="NZ_JAHLPM010000002.1"/>
</dbReference>
<name>A0ABS6E400_9FIRM</name>
<keyword evidence="4" id="KW-1185">Reference proteome</keyword>
<feature type="signal peptide" evidence="1">
    <location>
        <begin position="1"/>
        <end position="21"/>
    </location>
</feature>
<dbReference type="EMBL" id="JAHLPM010000002">
    <property type="protein sequence ID" value="MBU5436989.1"/>
    <property type="molecule type" value="Genomic_DNA"/>
</dbReference>
<feature type="chain" id="PRO_5047291228" evidence="1">
    <location>
        <begin position="22"/>
        <end position="286"/>
    </location>
</feature>
<evidence type="ECO:0000259" key="2">
    <source>
        <dbReference type="PROSITE" id="PS51272"/>
    </source>
</evidence>
<evidence type="ECO:0000313" key="3">
    <source>
        <dbReference type="EMBL" id="MBU5436989.1"/>
    </source>
</evidence>
<keyword evidence="1" id="KW-0732">Signal</keyword>
<evidence type="ECO:0000313" key="4">
    <source>
        <dbReference type="Proteomes" id="UP000749471"/>
    </source>
</evidence>
<protein>
    <submittedName>
        <fullName evidence="3">S-layer homology domain-containing protein</fullName>
    </submittedName>
</protein>
<accession>A0ABS6E400</accession>
<sequence>MKRLIIFILSLTLLLPNFVLAQGEGISDIKEVIERGFLEKEGLDRKINRAELATVSIRLMGLEKSALSYKGKIYYKDIEKFQGGWAVPYISLAKEHGIMEGVSKDKFNPQYNVSYVEVLTVLMRILGYEDGIDFIDFPQDYYKKALEIGLGDMRISPNEKVTRMTVALTIEKALNSRLRDEDYTLLEKLDKVPQKEIIVEEIKLDNLKFNTSIAGIFSGELKGSSDFTGYRVALLSKKGRLYKEKILGKDGKFVINDFDIGLLPKIDGYKYEIYNSEGKLILSDNL</sequence>
<dbReference type="Pfam" id="PF00395">
    <property type="entry name" value="SLH"/>
    <property type="match status" value="1"/>
</dbReference>
<proteinExistence type="predicted"/>
<dbReference type="PROSITE" id="PS51272">
    <property type="entry name" value="SLH"/>
    <property type="match status" value="1"/>
</dbReference>
<organism evidence="3 4">
    <name type="scientific">Tissierella simiarum</name>
    <dbReference type="NCBI Taxonomy" id="2841534"/>
    <lineage>
        <taxon>Bacteria</taxon>
        <taxon>Bacillati</taxon>
        <taxon>Bacillota</taxon>
        <taxon>Tissierellia</taxon>
        <taxon>Tissierellales</taxon>
        <taxon>Tissierellaceae</taxon>
        <taxon>Tissierella</taxon>
    </lineage>
</organism>
<gene>
    <name evidence="3" type="ORF">KQI42_03145</name>
</gene>
<evidence type="ECO:0000256" key="1">
    <source>
        <dbReference type="SAM" id="SignalP"/>
    </source>
</evidence>
<dbReference type="Proteomes" id="UP000749471">
    <property type="component" value="Unassembled WGS sequence"/>
</dbReference>
<reference evidence="3 4" key="1">
    <citation type="submission" date="2021-06" db="EMBL/GenBank/DDBJ databases">
        <authorList>
            <person name="Sun Q."/>
            <person name="Li D."/>
        </authorList>
    </citation>
    <scope>NUCLEOTIDE SEQUENCE [LARGE SCALE GENOMIC DNA]</scope>
    <source>
        <strain evidence="3 4">MSJ-40</strain>
    </source>
</reference>
<comment type="caution">
    <text evidence="3">The sequence shown here is derived from an EMBL/GenBank/DDBJ whole genome shotgun (WGS) entry which is preliminary data.</text>
</comment>
<feature type="domain" description="SLH" evidence="2">
    <location>
        <begin position="73"/>
        <end position="136"/>
    </location>
</feature>
<dbReference type="InterPro" id="IPR001119">
    <property type="entry name" value="SLH_dom"/>
</dbReference>